<proteinExistence type="predicted"/>
<name>A0ABQ8SJ98_PERAM</name>
<dbReference type="Proteomes" id="UP001148838">
    <property type="component" value="Unassembled WGS sequence"/>
</dbReference>
<evidence type="ECO:0000313" key="1">
    <source>
        <dbReference type="EMBL" id="KAJ4434229.1"/>
    </source>
</evidence>
<sequence length="72" mass="8190">KDYLTTILIAREKNKRKRQIGQTYISSNGIDIKEKTFSAVSSCCKNNAISKYLSVSKKSFLERSVVIKMTLN</sequence>
<reference evidence="1 2" key="1">
    <citation type="journal article" date="2022" name="Allergy">
        <title>Genome assembly and annotation of Periplaneta americana reveal a comprehensive cockroach allergen profile.</title>
        <authorList>
            <person name="Wang L."/>
            <person name="Xiong Q."/>
            <person name="Saelim N."/>
            <person name="Wang L."/>
            <person name="Nong W."/>
            <person name="Wan A.T."/>
            <person name="Shi M."/>
            <person name="Liu X."/>
            <person name="Cao Q."/>
            <person name="Hui J.H.L."/>
            <person name="Sookrung N."/>
            <person name="Leung T.F."/>
            <person name="Tungtrongchitr A."/>
            <person name="Tsui S.K.W."/>
        </authorList>
    </citation>
    <scope>NUCLEOTIDE SEQUENCE [LARGE SCALE GENOMIC DNA]</scope>
    <source>
        <strain evidence="1">PWHHKU_190912</strain>
    </source>
</reference>
<feature type="non-terminal residue" evidence="1">
    <location>
        <position position="1"/>
    </location>
</feature>
<organism evidence="1 2">
    <name type="scientific">Periplaneta americana</name>
    <name type="common">American cockroach</name>
    <name type="synonym">Blatta americana</name>
    <dbReference type="NCBI Taxonomy" id="6978"/>
    <lineage>
        <taxon>Eukaryota</taxon>
        <taxon>Metazoa</taxon>
        <taxon>Ecdysozoa</taxon>
        <taxon>Arthropoda</taxon>
        <taxon>Hexapoda</taxon>
        <taxon>Insecta</taxon>
        <taxon>Pterygota</taxon>
        <taxon>Neoptera</taxon>
        <taxon>Polyneoptera</taxon>
        <taxon>Dictyoptera</taxon>
        <taxon>Blattodea</taxon>
        <taxon>Blattoidea</taxon>
        <taxon>Blattidae</taxon>
        <taxon>Blattinae</taxon>
        <taxon>Periplaneta</taxon>
    </lineage>
</organism>
<protein>
    <submittedName>
        <fullName evidence="1">Uncharacterized protein</fullName>
    </submittedName>
</protein>
<evidence type="ECO:0000313" key="2">
    <source>
        <dbReference type="Proteomes" id="UP001148838"/>
    </source>
</evidence>
<dbReference type="EMBL" id="JAJSOF020000025">
    <property type="protein sequence ID" value="KAJ4434229.1"/>
    <property type="molecule type" value="Genomic_DNA"/>
</dbReference>
<accession>A0ABQ8SJ98</accession>
<keyword evidence="2" id="KW-1185">Reference proteome</keyword>
<gene>
    <name evidence="1" type="ORF">ANN_22777</name>
</gene>
<comment type="caution">
    <text evidence="1">The sequence shown here is derived from an EMBL/GenBank/DDBJ whole genome shotgun (WGS) entry which is preliminary data.</text>
</comment>